<dbReference type="AlphaFoldDB" id="A0A9P2RZ33"/>
<keyword evidence="2" id="KW-0732">Signal</keyword>
<dbReference type="OrthoDB" id="7922675at2"/>
<dbReference type="GO" id="GO:0019867">
    <property type="term" value="C:outer membrane"/>
    <property type="evidence" value="ECO:0007669"/>
    <property type="project" value="InterPro"/>
</dbReference>
<sequence>MIKISKNHLSLCSFTTIIFFFVHNANANMSFSKRDHFSCSDSEPFYRCNDGKAHEISQKTYKLTGESHGAAVEASGEDTVIEADSIIINGVSYAKDHSGKSSWTTGVKASTEGSVALFKSILNNVSIGADVDDGGAFEMRDGVINAIRMGISVAGEQSFIFLSNTEIKTSTGAISLFSQGNAKIEMKAGKIDFTNGIGVQTAGGGKVILDGVSITGGEKQATNTGSHSENSAFQMLQGDGSITFQKGRVNITNAHGLSFQGNDNNAAHIKNSTIMVRNQTFNGMRFFWEAAFNGGEKTVLSGRGAVHLTKASFMVPESTAIYSRQFKSSIELSQGSTVFGDLLLRAEENSIVKIRADASTLIGGTHVDKNSTAALQLKNNSKWTLLRPRYEKLQDSASSGPQLGEYSSISSLDLSDSSLFFKELKTGDTYNTLLVGKGSGKVYHAQGNAHLYLNTYLDKGGALQDQKTDRLLVHGDVSGTTTVHVRDALGSRGEYTGERGNSKGISIIQVYGTANEDSFQLNGGYVTSQGSPYRYSLYAYGPSSSLGGANSSQRVLKGEGEFWDFRLESEEIQPTSSDTTDLFLIRYLPVSGHTLPENTPSSFSDLLPDIVGDESTFVEVGESAEDSKLSSLLPTVPSFPIVTLVGATANEPKVLSHSSASRPTSPDNTSSSFPDLLPDVVGDEPTFVELEKSSENSSLSPLLPTVPSSPIVTPVGAAVNELKVLSHSSASRSISTASSATFSPYVRPVDTDTVKKHPSALTTVPNDKSTLASVLVTPEEGAAGSERDRVSAIAKVVLASELSSHFQQNVRAVVPQVSTYLLLPNSLFHAGLMDISNQNKWLETLRNVSRRSLKDDENFALFLRGYGSNHRYVSNLSVLEYGYGGELDYNAIEAGTLLKNIESAYSTTSFGVMGTYGKVSLQPLNVEQSRESTFDKWTVTAYGSMQHDAGFYMDGLLSYGLFNGDVLTLARGKTVTLRGKPLSVSLTTGKAFMMKCKNFVLEPQIQFVYQHLRFNTAHDVDNFNIEMKKPDYWVMRIGGRLTKALAVIREAHVVSFYGKLHFVRDFSDKQRVHLGDSFLLGAYGSSLEAGFGVYAQLSPKVTFHSDLIYQHKLTKAGFSGTHFSGGLSYHF</sequence>
<dbReference type="InterPro" id="IPR012332">
    <property type="entry name" value="Autotransporter_pectin_lyase_C"/>
</dbReference>
<dbReference type="RefSeq" id="WP_004861017.1">
    <property type="nucleotide sequence ID" value="NZ_JH725054.1"/>
</dbReference>
<reference evidence="4 5" key="1">
    <citation type="submission" date="2012-03" db="EMBL/GenBank/DDBJ databases">
        <title>The Genome Sequence of Bartonella taylorii 8TBB.</title>
        <authorList>
            <consortium name="The Broad Institute Genome Sequencing Platform"/>
            <consortium name="The Broad Institute Genome Sequencing Center for Infectious Disease"/>
            <person name="Feldgarden M."/>
            <person name="Kirby J."/>
            <person name="Kosoy M."/>
            <person name="Birtles R."/>
            <person name="Probert W.S."/>
            <person name="Chiaraviglio L."/>
            <person name="Young S.K."/>
            <person name="Zeng Q."/>
            <person name="Gargeya S."/>
            <person name="Fitzgerald M."/>
            <person name="Haas B."/>
            <person name="Abouelleil A."/>
            <person name="Alvarado L."/>
            <person name="Arachchi H.M."/>
            <person name="Berlin A."/>
            <person name="Chapman S.B."/>
            <person name="Gearin G."/>
            <person name="Goldberg J."/>
            <person name="Griggs A."/>
            <person name="Gujja S."/>
            <person name="Hansen M."/>
            <person name="Heiman D."/>
            <person name="Howarth C."/>
            <person name="Larimer J."/>
            <person name="Lui A."/>
            <person name="MacDonald P.J.P."/>
            <person name="McCowen C."/>
            <person name="Montmayeur A."/>
            <person name="Murphy C."/>
            <person name="Neiman D."/>
            <person name="Pearson M."/>
            <person name="Priest M."/>
            <person name="Roberts A."/>
            <person name="Saif S."/>
            <person name="Shea T."/>
            <person name="Sisk P."/>
            <person name="Stolte C."/>
            <person name="Sykes S."/>
            <person name="Wortman J."/>
            <person name="Nusbaum C."/>
            <person name="Birren B."/>
        </authorList>
    </citation>
    <scope>NUCLEOTIDE SEQUENCE [LARGE SCALE GENOMIC DNA]</scope>
    <source>
        <strain evidence="4 5">8TBB</strain>
    </source>
</reference>
<dbReference type="InterPro" id="IPR011050">
    <property type="entry name" value="Pectin_lyase_fold/virulence"/>
</dbReference>
<gene>
    <name evidence="4" type="ORF">ME9_01514</name>
</gene>
<name>A0A9P2RZ33_BARTA</name>
<dbReference type="SUPFAM" id="SSF103515">
    <property type="entry name" value="Autotransporter"/>
    <property type="match status" value="1"/>
</dbReference>
<feature type="domain" description="Autotransporter" evidence="3">
    <location>
        <begin position="854"/>
        <end position="1131"/>
    </location>
</feature>
<feature type="chain" id="PRO_5040177929" evidence="2">
    <location>
        <begin position="28"/>
        <end position="1131"/>
    </location>
</feature>
<dbReference type="SUPFAM" id="SSF51126">
    <property type="entry name" value="Pectin lyase-like"/>
    <property type="match status" value="1"/>
</dbReference>
<dbReference type="SMART" id="SM00869">
    <property type="entry name" value="Autotransporter"/>
    <property type="match status" value="1"/>
</dbReference>
<dbReference type="EMBL" id="AIMD01000052">
    <property type="protein sequence ID" value="EJF92811.1"/>
    <property type="molecule type" value="Genomic_DNA"/>
</dbReference>
<proteinExistence type="predicted"/>
<comment type="caution">
    <text evidence="4">The sequence shown here is derived from an EMBL/GenBank/DDBJ whole genome shotgun (WGS) entry which is preliminary data.</text>
</comment>
<evidence type="ECO:0000313" key="5">
    <source>
        <dbReference type="Proteomes" id="UP000002648"/>
    </source>
</evidence>
<dbReference type="PROSITE" id="PS51208">
    <property type="entry name" value="AUTOTRANSPORTER"/>
    <property type="match status" value="1"/>
</dbReference>
<dbReference type="InterPro" id="IPR005546">
    <property type="entry name" value="Autotransporte_beta"/>
</dbReference>
<organism evidence="4 5">
    <name type="scientific">Bartonella taylorii 8TBB</name>
    <dbReference type="NCBI Taxonomy" id="1094560"/>
    <lineage>
        <taxon>Bacteria</taxon>
        <taxon>Pseudomonadati</taxon>
        <taxon>Pseudomonadota</taxon>
        <taxon>Alphaproteobacteria</taxon>
        <taxon>Hyphomicrobiales</taxon>
        <taxon>Bartonellaceae</taxon>
        <taxon>Bartonella</taxon>
    </lineage>
</organism>
<dbReference type="InterPro" id="IPR043990">
    <property type="entry name" value="AC_1"/>
</dbReference>
<feature type="compositionally biased region" description="Polar residues" evidence="1">
    <location>
        <begin position="656"/>
        <end position="673"/>
    </location>
</feature>
<dbReference type="Gene3D" id="2.40.128.130">
    <property type="entry name" value="Autotransporter beta-domain"/>
    <property type="match status" value="1"/>
</dbReference>
<evidence type="ECO:0000313" key="4">
    <source>
        <dbReference type="EMBL" id="EJF92811.1"/>
    </source>
</evidence>
<keyword evidence="5" id="KW-1185">Reference proteome</keyword>
<dbReference type="Proteomes" id="UP000002648">
    <property type="component" value="Unassembled WGS sequence"/>
</dbReference>
<dbReference type="Pfam" id="PF18883">
    <property type="entry name" value="AC_1"/>
    <property type="match status" value="1"/>
</dbReference>
<dbReference type="InterPro" id="IPR006315">
    <property type="entry name" value="OM_autotransptr_brl_dom"/>
</dbReference>
<accession>A0A9P2RZ33</accession>
<dbReference type="NCBIfam" id="TIGR01414">
    <property type="entry name" value="autotrans_barl"/>
    <property type="match status" value="2"/>
</dbReference>
<dbReference type="Gene3D" id="2.160.20.20">
    <property type="match status" value="1"/>
</dbReference>
<dbReference type="InterPro" id="IPR036709">
    <property type="entry name" value="Autotransporte_beta_dom_sf"/>
</dbReference>
<feature type="signal peptide" evidence="2">
    <location>
        <begin position="1"/>
        <end position="27"/>
    </location>
</feature>
<dbReference type="Pfam" id="PF03797">
    <property type="entry name" value="Autotransporter"/>
    <property type="match status" value="1"/>
</dbReference>
<evidence type="ECO:0000256" key="2">
    <source>
        <dbReference type="SAM" id="SignalP"/>
    </source>
</evidence>
<feature type="region of interest" description="Disordered" evidence="1">
    <location>
        <begin position="655"/>
        <end position="678"/>
    </location>
</feature>
<evidence type="ECO:0000256" key="1">
    <source>
        <dbReference type="SAM" id="MobiDB-lite"/>
    </source>
</evidence>
<protein>
    <submittedName>
        <fullName evidence="4">Outer membrane autotransporter barrel domain-containing protein</fullName>
    </submittedName>
</protein>
<evidence type="ECO:0000259" key="3">
    <source>
        <dbReference type="PROSITE" id="PS51208"/>
    </source>
</evidence>